<reference evidence="5" key="1">
    <citation type="submission" date="2019-09" db="EMBL/GenBank/DDBJ databases">
        <authorList>
            <person name="Jung D.-H."/>
        </authorList>
    </citation>
    <scope>NUCLEOTIDE SEQUENCE [LARGE SCALE GENOMIC DNA]</scope>
    <source>
        <strain evidence="5">JA-25</strain>
    </source>
</reference>
<dbReference type="InterPro" id="IPR050832">
    <property type="entry name" value="Bact_Acetyltransf"/>
</dbReference>
<proteinExistence type="predicted"/>
<evidence type="ECO:0000256" key="2">
    <source>
        <dbReference type="ARBA" id="ARBA00023315"/>
    </source>
</evidence>
<evidence type="ECO:0000313" key="5">
    <source>
        <dbReference type="Proteomes" id="UP000606008"/>
    </source>
</evidence>
<protein>
    <submittedName>
        <fullName evidence="4">GNAT family N-acetyltransferase</fullName>
    </submittedName>
</protein>
<dbReference type="CDD" id="cd04301">
    <property type="entry name" value="NAT_SF"/>
    <property type="match status" value="1"/>
</dbReference>
<dbReference type="EMBL" id="WAEL01000001">
    <property type="protein sequence ID" value="NID09212.1"/>
    <property type="molecule type" value="Genomic_DNA"/>
</dbReference>
<dbReference type="InterPro" id="IPR000182">
    <property type="entry name" value="GNAT_dom"/>
</dbReference>
<organism evidence="4 5">
    <name type="scientific">Fibrivirga algicola</name>
    <dbReference type="NCBI Taxonomy" id="2950420"/>
    <lineage>
        <taxon>Bacteria</taxon>
        <taxon>Pseudomonadati</taxon>
        <taxon>Bacteroidota</taxon>
        <taxon>Cytophagia</taxon>
        <taxon>Cytophagales</taxon>
        <taxon>Spirosomataceae</taxon>
        <taxon>Fibrivirga</taxon>
    </lineage>
</organism>
<comment type="caution">
    <text evidence="4">The sequence shown here is derived from an EMBL/GenBank/DDBJ whole genome shotgun (WGS) entry which is preliminary data.</text>
</comment>
<dbReference type="Proteomes" id="UP000606008">
    <property type="component" value="Unassembled WGS sequence"/>
</dbReference>
<sequence length="178" mass="20953">MSQSDSLRIEPVYPTQAVDLSALIHRIYPQYFTYLWDDAGAWYLDYAYNSSKLRSELDDPSVRYFWAVWDSRRIGYLKLNLDKALPATQEAGGLEIERIYLLREAASQGIGTLLINHAEAVARQLHRRYVWLHAMDSSHESMAFYRKRGFEQVGETVLPFEQMKPVYRRMWQLRKQLA</sequence>
<keyword evidence="2" id="KW-0012">Acyltransferase</keyword>
<gene>
    <name evidence="4" type="ORF">F7231_03440</name>
</gene>
<keyword evidence="1" id="KW-0808">Transferase</keyword>
<dbReference type="PANTHER" id="PTHR43877">
    <property type="entry name" value="AMINOALKYLPHOSPHONATE N-ACETYLTRANSFERASE-RELATED-RELATED"/>
    <property type="match status" value="1"/>
</dbReference>
<dbReference type="InterPro" id="IPR016181">
    <property type="entry name" value="Acyl_CoA_acyltransferase"/>
</dbReference>
<dbReference type="RefSeq" id="WP_166690899.1">
    <property type="nucleotide sequence ID" value="NZ_WAEL01000001.1"/>
</dbReference>
<dbReference type="PROSITE" id="PS51186">
    <property type="entry name" value="GNAT"/>
    <property type="match status" value="1"/>
</dbReference>
<reference evidence="5" key="2">
    <citation type="submission" date="2023-07" db="EMBL/GenBank/DDBJ databases">
        <authorList>
            <person name="Jung D.-H."/>
        </authorList>
    </citation>
    <scope>NUCLEOTIDE SEQUENCE [LARGE SCALE GENOMIC DNA]</scope>
    <source>
        <strain evidence="5">JA-25</strain>
    </source>
</reference>
<keyword evidence="5" id="KW-1185">Reference proteome</keyword>
<evidence type="ECO:0000313" key="4">
    <source>
        <dbReference type="EMBL" id="NID09212.1"/>
    </source>
</evidence>
<dbReference type="Gene3D" id="3.40.630.30">
    <property type="match status" value="1"/>
</dbReference>
<evidence type="ECO:0000259" key="3">
    <source>
        <dbReference type="PROSITE" id="PS51186"/>
    </source>
</evidence>
<evidence type="ECO:0000256" key="1">
    <source>
        <dbReference type="ARBA" id="ARBA00022679"/>
    </source>
</evidence>
<dbReference type="Pfam" id="PF00583">
    <property type="entry name" value="Acetyltransf_1"/>
    <property type="match status" value="1"/>
</dbReference>
<dbReference type="SUPFAM" id="SSF55729">
    <property type="entry name" value="Acyl-CoA N-acyltransferases (Nat)"/>
    <property type="match status" value="1"/>
</dbReference>
<feature type="domain" description="N-acetyltransferase" evidence="3">
    <location>
        <begin position="7"/>
        <end position="178"/>
    </location>
</feature>
<name>A0ABX0QE14_9BACT</name>
<accession>A0ABX0QE14</accession>